<reference evidence="1 2" key="1">
    <citation type="submission" date="2018-10" db="EMBL/GenBank/DDBJ databases">
        <title>A high-quality apple genome assembly.</title>
        <authorList>
            <person name="Hu J."/>
        </authorList>
    </citation>
    <scope>NUCLEOTIDE SEQUENCE [LARGE SCALE GENOMIC DNA]</scope>
    <source>
        <strain evidence="2">cv. HFTH1</strain>
        <tissue evidence="1">Young leaf</tissue>
    </source>
</reference>
<comment type="caution">
    <text evidence="1">The sequence shown here is derived from an EMBL/GenBank/DDBJ whole genome shotgun (WGS) entry which is preliminary data.</text>
</comment>
<sequence>MNIALNTTINNILDNIKDKPYLWRPKSLPKHLAKKNLNEYCSFHQSTDDATEIYHTLKDHIEKLLDQRHCWEFIGCKARNEESTEPKDKDKFDKCTDNEDRCSAKKPTLNANCINGGWRIQEGREAGRMVLYSFMTRSSQPIHENILKFEEDPSISCRRST</sequence>
<protein>
    <submittedName>
        <fullName evidence="1">Uncharacterized protein</fullName>
    </submittedName>
</protein>
<evidence type="ECO:0000313" key="2">
    <source>
        <dbReference type="Proteomes" id="UP000290289"/>
    </source>
</evidence>
<keyword evidence="2" id="KW-1185">Reference proteome</keyword>
<name>A0A498IG96_MALDO</name>
<organism evidence="1 2">
    <name type="scientific">Malus domestica</name>
    <name type="common">Apple</name>
    <name type="synonym">Pyrus malus</name>
    <dbReference type="NCBI Taxonomy" id="3750"/>
    <lineage>
        <taxon>Eukaryota</taxon>
        <taxon>Viridiplantae</taxon>
        <taxon>Streptophyta</taxon>
        <taxon>Embryophyta</taxon>
        <taxon>Tracheophyta</taxon>
        <taxon>Spermatophyta</taxon>
        <taxon>Magnoliopsida</taxon>
        <taxon>eudicotyledons</taxon>
        <taxon>Gunneridae</taxon>
        <taxon>Pentapetalae</taxon>
        <taxon>rosids</taxon>
        <taxon>fabids</taxon>
        <taxon>Rosales</taxon>
        <taxon>Rosaceae</taxon>
        <taxon>Amygdaloideae</taxon>
        <taxon>Maleae</taxon>
        <taxon>Malus</taxon>
    </lineage>
</organism>
<proteinExistence type="predicted"/>
<dbReference type="AlphaFoldDB" id="A0A498IG96"/>
<gene>
    <name evidence="1" type="ORF">DVH24_002390</name>
</gene>
<evidence type="ECO:0000313" key="1">
    <source>
        <dbReference type="EMBL" id="RXH82618.1"/>
    </source>
</evidence>
<dbReference type="EMBL" id="RDQH01000337">
    <property type="protein sequence ID" value="RXH82618.1"/>
    <property type="molecule type" value="Genomic_DNA"/>
</dbReference>
<accession>A0A498IG96</accession>
<dbReference type="Proteomes" id="UP000290289">
    <property type="component" value="Chromosome 11"/>
</dbReference>